<comment type="caution">
    <text evidence="1">The sequence shown here is derived from an EMBL/GenBank/DDBJ whole genome shotgun (WGS) entry which is preliminary data.</text>
</comment>
<dbReference type="OrthoDB" id="2796204at2759"/>
<dbReference type="CDD" id="cd00882">
    <property type="entry name" value="Ras_like_GTPase"/>
    <property type="match status" value="1"/>
</dbReference>
<gene>
    <name evidence="1" type="ORF">PsYK624_080160</name>
</gene>
<dbReference type="EMBL" id="BPQB01000023">
    <property type="protein sequence ID" value="GJE91865.1"/>
    <property type="molecule type" value="Genomic_DNA"/>
</dbReference>
<reference evidence="1 2" key="1">
    <citation type="submission" date="2021-08" db="EMBL/GenBank/DDBJ databases">
        <title>Draft Genome Sequence of Phanerochaete sordida strain YK-624.</title>
        <authorList>
            <person name="Mori T."/>
            <person name="Dohra H."/>
            <person name="Suzuki T."/>
            <person name="Kawagishi H."/>
            <person name="Hirai H."/>
        </authorList>
    </citation>
    <scope>NUCLEOTIDE SEQUENCE [LARGE SCALE GENOMIC DNA]</scope>
    <source>
        <strain evidence="1 2">YK-624</strain>
    </source>
</reference>
<keyword evidence="2" id="KW-1185">Reference proteome</keyword>
<evidence type="ECO:0000313" key="1">
    <source>
        <dbReference type="EMBL" id="GJE91865.1"/>
    </source>
</evidence>
<dbReference type="SUPFAM" id="SSF52540">
    <property type="entry name" value="P-loop containing nucleoside triphosphate hydrolases"/>
    <property type="match status" value="1"/>
</dbReference>
<dbReference type="Proteomes" id="UP000703269">
    <property type="component" value="Unassembled WGS sequence"/>
</dbReference>
<dbReference type="InterPro" id="IPR027417">
    <property type="entry name" value="P-loop_NTPase"/>
</dbReference>
<name>A0A9P3GBY8_9APHY</name>
<sequence>MAGLRFRLLIIGKTGCGKTTILSKACGEDEAGKGSESRGVHNIEKALRFKNNDLLLVHDSEGFEAGVTKEFAVVNAFIERRATLEDVSERLHMVWYCVEANSRPLQHAEKEFFSSKRPVPVVVLITKFDMLIQDILQELEGEEENEGLDDDELEEKAAQIAIECFDENYRKPLEALQFPPYAIVTLSDTHKSKPDDSRLHELIKQTVAALKSANDADATTQKREEQRMLGDLFVMAQTADLAAKVELTVIRCMGTGYGSLGMRLIDKKEMIDSWNTCWSSWKGDDSFTWLSKLLQKHVDLSPRLIGHDASPDRLQVQRWTRQLEMAARLEQTVLDSVMIMKHIVLLDAEHIGERAVVERLARWYDGPCKTAVQVRALLMDRHNRNPHATTGLDPEGLYAIIRDLKTEVPDIDLSVGDDGADASQRKGFQAKFGGLGIKGLFKKKDK</sequence>
<organism evidence="1 2">
    <name type="scientific">Phanerochaete sordida</name>
    <dbReference type="NCBI Taxonomy" id="48140"/>
    <lineage>
        <taxon>Eukaryota</taxon>
        <taxon>Fungi</taxon>
        <taxon>Dikarya</taxon>
        <taxon>Basidiomycota</taxon>
        <taxon>Agaricomycotina</taxon>
        <taxon>Agaricomycetes</taxon>
        <taxon>Polyporales</taxon>
        <taxon>Phanerochaetaceae</taxon>
        <taxon>Phanerochaete</taxon>
    </lineage>
</organism>
<dbReference type="Gene3D" id="3.40.50.300">
    <property type="entry name" value="P-loop containing nucleotide triphosphate hydrolases"/>
    <property type="match status" value="1"/>
</dbReference>
<protein>
    <submittedName>
        <fullName evidence="1">GTPase domain-containing protein</fullName>
    </submittedName>
</protein>
<evidence type="ECO:0000313" key="2">
    <source>
        <dbReference type="Proteomes" id="UP000703269"/>
    </source>
</evidence>
<accession>A0A9P3GBY8</accession>
<proteinExistence type="predicted"/>
<dbReference type="AlphaFoldDB" id="A0A9P3GBY8"/>